<dbReference type="RefSeq" id="WP_132205349.1">
    <property type="nucleotide sequence ID" value="NZ_JAOQNO010000001.1"/>
</dbReference>
<dbReference type="Pfam" id="PF02653">
    <property type="entry name" value="BPD_transp_2"/>
    <property type="match status" value="1"/>
</dbReference>
<dbReference type="AlphaFoldDB" id="A0A4R6S1J2"/>
<dbReference type="GO" id="GO:0022857">
    <property type="term" value="F:transmembrane transporter activity"/>
    <property type="evidence" value="ECO:0007669"/>
    <property type="project" value="InterPro"/>
</dbReference>
<proteinExistence type="predicted"/>
<sequence>MSAPATTTAPATSGFRPIANYDRPLWQRLLLTREAAIIGLFIVVVIAASAIVPNFSGQITMTYLLLDMFPILIIALPMTAIIVTGEIDLSVASVVGFSSVLTGVLTQAGVPFGLTIVIAIVAGILCGAFNGFLITAVGLPSLAVTIGTLALYRGLAVGLLGTTAVTDFPEFWTGLAKAKIGSTGIPVVMILFVLLAAAFAILLHFTRFGRGVFAIGLSPEAARFSGVNVARTKLLLFALSGAVAALAGIYYTLRYGSARGDNATGMEMQVIAAVLLGGVSIFGGRGALHGVIAGVLLIGVLASALRLANVTSDVINIITGVLLIAAVVSSSVFAAFKNRRRSGPKLRLAGTPGTGAISVAGSSAPRSGAGS</sequence>
<gene>
    <name evidence="10" type="ORF">EDF62_1370</name>
</gene>
<evidence type="ECO:0000256" key="6">
    <source>
        <dbReference type="ARBA" id="ARBA00022989"/>
    </source>
</evidence>
<organism evidence="10 11">
    <name type="scientific">Leucobacter luti</name>
    <dbReference type="NCBI Taxonomy" id="340320"/>
    <lineage>
        <taxon>Bacteria</taxon>
        <taxon>Bacillati</taxon>
        <taxon>Actinomycetota</taxon>
        <taxon>Actinomycetes</taxon>
        <taxon>Micrococcales</taxon>
        <taxon>Microbacteriaceae</taxon>
        <taxon>Leucobacter</taxon>
    </lineage>
</organism>
<keyword evidence="2" id="KW-0813">Transport</keyword>
<feature type="transmembrane region" description="Helical" evidence="9">
    <location>
        <begin position="290"/>
        <end position="308"/>
    </location>
</feature>
<feature type="transmembrane region" description="Helical" evidence="9">
    <location>
        <begin position="112"/>
        <end position="135"/>
    </location>
</feature>
<evidence type="ECO:0000256" key="3">
    <source>
        <dbReference type="ARBA" id="ARBA00022475"/>
    </source>
</evidence>
<keyword evidence="4" id="KW-0997">Cell inner membrane</keyword>
<feature type="transmembrane region" description="Helical" evidence="9">
    <location>
        <begin position="265"/>
        <end position="283"/>
    </location>
</feature>
<evidence type="ECO:0000256" key="7">
    <source>
        <dbReference type="ARBA" id="ARBA00023136"/>
    </source>
</evidence>
<feature type="transmembrane region" description="Helical" evidence="9">
    <location>
        <begin position="61"/>
        <end position="82"/>
    </location>
</feature>
<reference evidence="10 11" key="1">
    <citation type="submission" date="2019-03" db="EMBL/GenBank/DDBJ databases">
        <title>Genomic analyses of the natural microbiome of Caenorhabditis elegans.</title>
        <authorList>
            <person name="Samuel B."/>
        </authorList>
    </citation>
    <scope>NUCLEOTIDE SEQUENCE [LARGE SCALE GENOMIC DNA]</scope>
    <source>
        <strain evidence="10 11">JUb18</strain>
    </source>
</reference>
<keyword evidence="11" id="KW-1185">Reference proteome</keyword>
<evidence type="ECO:0000256" key="4">
    <source>
        <dbReference type="ARBA" id="ARBA00022519"/>
    </source>
</evidence>
<accession>A0A4R6S1J2</accession>
<keyword evidence="7 9" id="KW-0472">Membrane</keyword>
<dbReference type="Proteomes" id="UP000295601">
    <property type="component" value="Unassembled WGS sequence"/>
</dbReference>
<comment type="caution">
    <text evidence="10">The sequence shown here is derived from an EMBL/GenBank/DDBJ whole genome shotgun (WGS) entry which is preliminary data.</text>
</comment>
<feature type="transmembrane region" description="Helical" evidence="9">
    <location>
        <begin position="234"/>
        <end position="253"/>
    </location>
</feature>
<feature type="transmembrane region" description="Helical" evidence="9">
    <location>
        <begin position="314"/>
        <end position="336"/>
    </location>
</feature>
<keyword evidence="3" id="KW-1003">Cell membrane</keyword>
<comment type="subcellular location">
    <subcellularLocation>
        <location evidence="1">Cell membrane</location>
        <topology evidence="1">Multi-pass membrane protein</topology>
    </subcellularLocation>
</comment>
<feature type="transmembrane region" description="Helical" evidence="9">
    <location>
        <begin position="35"/>
        <end position="55"/>
    </location>
</feature>
<dbReference type="PANTHER" id="PTHR32196">
    <property type="entry name" value="ABC TRANSPORTER PERMEASE PROTEIN YPHD-RELATED-RELATED"/>
    <property type="match status" value="1"/>
</dbReference>
<evidence type="ECO:0000313" key="10">
    <source>
        <dbReference type="EMBL" id="TDP93391.1"/>
    </source>
</evidence>
<name>A0A4R6S1J2_9MICO</name>
<dbReference type="CDD" id="cd06579">
    <property type="entry name" value="TM_PBP1_transp_AraH_like"/>
    <property type="match status" value="1"/>
</dbReference>
<dbReference type="GO" id="GO:0005886">
    <property type="term" value="C:plasma membrane"/>
    <property type="evidence" value="ECO:0007669"/>
    <property type="project" value="UniProtKB-SubCell"/>
</dbReference>
<dbReference type="InterPro" id="IPR001851">
    <property type="entry name" value="ABC_transp_permease"/>
</dbReference>
<evidence type="ECO:0000256" key="1">
    <source>
        <dbReference type="ARBA" id="ARBA00004651"/>
    </source>
</evidence>
<evidence type="ECO:0000256" key="8">
    <source>
        <dbReference type="ARBA" id="ARBA00039381"/>
    </source>
</evidence>
<dbReference type="PANTHER" id="PTHR32196:SF71">
    <property type="entry name" value="AUTOINDUCER 2 IMPORT SYSTEM PERMEASE PROTEIN LSRD"/>
    <property type="match status" value="1"/>
</dbReference>
<feature type="transmembrane region" description="Helical" evidence="9">
    <location>
        <begin position="185"/>
        <end position="205"/>
    </location>
</feature>
<dbReference type="EMBL" id="SNYA01000003">
    <property type="protein sequence ID" value="TDP93391.1"/>
    <property type="molecule type" value="Genomic_DNA"/>
</dbReference>
<evidence type="ECO:0000256" key="2">
    <source>
        <dbReference type="ARBA" id="ARBA00022448"/>
    </source>
</evidence>
<keyword evidence="6 9" id="KW-1133">Transmembrane helix</keyword>
<feature type="transmembrane region" description="Helical" evidence="9">
    <location>
        <begin position="142"/>
        <end position="165"/>
    </location>
</feature>
<dbReference type="OrthoDB" id="7947581at2"/>
<evidence type="ECO:0000313" key="11">
    <source>
        <dbReference type="Proteomes" id="UP000295601"/>
    </source>
</evidence>
<protein>
    <recommendedName>
        <fullName evidence="8">Autoinducer 2 import system permease protein LsrD</fullName>
    </recommendedName>
</protein>
<evidence type="ECO:0000256" key="5">
    <source>
        <dbReference type="ARBA" id="ARBA00022692"/>
    </source>
</evidence>
<evidence type="ECO:0000256" key="9">
    <source>
        <dbReference type="SAM" id="Phobius"/>
    </source>
</evidence>
<keyword evidence="5 9" id="KW-0812">Transmembrane</keyword>